<feature type="domain" description="N-acetyltransferase" evidence="1">
    <location>
        <begin position="2"/>
        <end position="157"/>
    </location>
</feature>
<evidence type="ECO:0000313" key="2">
    <source>
        <dbReference type="EMBL" id="MCY9594162.1"/>
    </source>
</evidence>
<sequence length="157" mass="17825">MVALEPMLPEQFNEWLQLSVKEYAESKTKSGNVAAEKAREDSAREFKELLPDGLNTADSYIFNATDEESNHIVGTLWIKIRSEQREVFIYGIRMSEDFRGKGFGKQTLQALEAFIKERGFPLIISLHVFGDNEIALNLYRSVGFEATNIRMSKVISG</sequence>
<evidence type="ECO:0000313" key="3">
    <source>
        <dbReference type="EMBL" id="QAV18573.1"/>
    </source>
</evidence>
<dbReference type="InterPro" id="IPR052829">
    <property type="entry name" value="N-acetyltransferase_domain"/>
</dbReference>
<dbReference type="KEGG" id="pchi:PC41400_13170"/>
<reference evidence="3 4" key="1">
    <citation type="submission" date="2018-01" db="EMBL/GenBank/DDBJ databases">
        <title>The whole genome sequencing and assembly of Paenibacillus chitinolyticus KCCM 41400 strain.</title>
        <authorList>
            <person name="Kim J.-Y."/>
            <person name="Park M.-K."/>
            <person name="Lee Y.-J."/>
            <person name="Yi H."/>
            <person name="Bahn Y.-S."/>
            <person name="Kim J.F."/>
            <person name="Lee D.-W."/>
        </authorList>
    </citation>
    <scope>NUCLEOTIDE SEQUENCE [LARGE SCALE GENOMIC DNA]</scope>
    <source>
        <strain evidence="3 4">KCCM 41400</strain>
    </source>
</reference>
<dbReference type="PANTHER" id="PTHR43259:SF1">
    <property type="entry name" value="N-ACETYLTRANSFERASE DOMAIN-CONTAINING PROTEIN"/>
    <property type="match status" value="1"/>
</dbReference>
<keyword evidence="3" id="KW-0808">Transferase</keyword>
<evidence type="ECO:0000259" key="1">
    <source>
        <dbReference type="PROSITE" id="PS51186"/>
    </source>
</evidence>
<reference evidence="2 5" key="2">
    <citation type="submission" date="2022-05" db="EMBL/GenBank/DDBJ databases">
        <title>Genome Sequencing of Bee-Associated Microbes.</title>
        <authorList>
            <person name="Dunlap C."/>
        </authorList>
    </citation>
    <scope>NUCLEOTIDE SEQUENCE [LARGE SCALE GENOMIC DNA]</scope>
    <source>
        <strain evidence="2 5">NRRL B-23120</strain>
    </source>
</reference>
<dbReference type="Proteomes" id="UP001527202">
    <property type="component" value="Unassembled WGS sequence"/>
</dbReference>
<dbReference type="CDD" id="cd04301">
    <property type="entry name" value="NAT_SF"/>
    <property type="match status" value="1"/>
</dbReference>
<dbReference type="PROSITE" id="PS51186">
    <property type="entry name" value="GNAT"/>
    <property type="match status" value="1"/>
</dbReference>
<evidence type="ECO:0000313" key="4">
    <source>
        <dbReference type="Proteomes" id="UP000288943"/>
    </source>
</evidence>
<name>A0A410WW75_9BACL</name>
<dbReference type="RefSeq" id="WP_042228086.1">
    <property type="nucleotide sequence ID" value="NZ_CP026520.1"/>
</dbReference>
<dbReference type="InterPro" id="IPR000182">
    <property type="entry name" value="GNAT_dom"/>
</dbReference>
<dbReference type="Gene3D" id="3.40.630.30">
    <property type="match status" value="1"/>
</dbReference>
<evidence type="ECO:0000313" key="5">
    <source>
        <dbReference type="Proteomes" id="UP001527202"/>
    </source>
</evidence>
<dbReference type="PANTHER" id="PTHR43259">
    <property type="entry name" value="SPT10P"/>
    <property type="match status" value="1"/>
</dbReference>
<gene>
    <name evidence="2" type="ORF">M5X16_00010</name>
    <name evidence="3" type="ORF">PC41400_13170</name>
</gene>
<keyword evidence="5" id="KW-1185">Reference proteome</keyword>
<dbReference type="InterPro" id="IPR016181">
    <property type="entry name" value="Acyl_CoA_acyltransferase"/>
</dbReference>
<dbReference type="GO" id="GO:0016747">
    <property type="term" value="F:acyltransferase activity, transferring groups other than amino-acyl groups"/>
    <property type="evidence" value="ECO:0007669"/>
    <property type="project" value="InterPro"/>
</dbReference>
<proteinExistence type="predicted"/>
<dbReference type="Pfam" id="PF00583">
    <property type="entry name" value="Acetyltransf_1"/>
    <property type="match status" value="1"/>
</dbReference>
<accession>A0A410WW75</accession>
<dbReference type="GeneID" id="95375764"/>
<organism evidence="3 4">
    <name type="scientific">Paenibacillus chitinolyticus</name>
    <dbReference type="NCBI Taxonomy" id="79263"/>
    <lineage>
        <taxon>Bacteria</taxon>
        <taxon>Bacillati</taxon>
        <taxon>Bacillota</taxon>
        <taxon>Bacilli</taxon>
        <taxon>Bacillales</taxon>
        <taxon>Paenibacillaceae</taxon>
        <taxon>Paenibacillus</taxon>
    </lineage>
</organism>
<protein>
    <submittedName>
        <fullName evidence="2 3">N-acetyltransferase</fullName>
    </submittedName>
</protein>
<dbReference type="AlphaFoldDB" id="A0A410WW75"/>
<dbReference type="EMBL" id="CP026520">
    <property type="protein sequence ID" value="QAV18573.1"/>
    <property type="molecule type" value="Genomic_DNA"/>
</dbReference>
<dbReference type="OrthoDB" id="65897at2"/>
<dbReference type="SUPFAM" id="SSF55729">
    <property type="entry name" value="Acyl-CoA N-acyltransferases (Nat)"/>
    <property type="match status" value="1"/>
</dbReference>
<dbReference type="Proteomes" id="UP000288943">
    <property type="component" value="Chromosome"/>
</dbReference>
<dbReference type="EMBL" id="JAMDMJ010000001">
    <property type="protein sequence ID" value="MCY9594162.1"/>
    <property type="molecule type" value="Genomic_DNA"/>
</dbReference>